<evidence type="ECO:0000259" key="2">
    <source>
        <dbReference type="Pfam" id="PF09989"/>
    </source>
</evidence>
<dbReference type="Proteomes" id="UP000005868">
    <property type="component" value="Chromosome"/>
</dbReference>
<proteinExistence type="predicted"/>
<dbReference type="EMBL" id="CP003096">
    <property type="protein sequence ID" value="AER66240.1"/>
    <property type="molecule type" value="Genomic_DNA"/>
</dbReference>
<dbReference type="HOGENOM" id="CLU_002393_2_0_0"/>
<evidence type="ECO:0000313" key="3">
    <source>
        <dbReference type="EMBL" id="AER66240.1"/>
    </source>
</evidence>
<dbReference type="InterPro" id="IPR018709">
    <property type="entry name" value="CoA_activase_DUF2229"/>
</dbReference>
<dbReference type="PANTHER" id="PTHR32329:SF8">
    <property type="entry name" value="ACTIVATOR OF (R)-2-HYDROXYGLUTARYL-COA DEHYDRATASE"/>
    <property type="match status" value="1"/>
</dbReference>
<reference evidence="4" key="1">
    <citation type="submission" date="2011-10" db="EMBL/GenBank/DDBJ databases">
        <title>The complete genome of chromosome of Thermovirga lienii DSM 17291.</title>
        <authorList>
            <consortium name="US DOE Joint Genome Institute (JGI-PGF)"/>
            <person name="Lucas S."/>
            <person name="Copeland A."/>
            <person name="Lapidus A."/>
            <person name="Glavina del Rio T."/>
            <person name="Dalin E."/>
            <person name="Tice H."/>
            <person name="Bruce D."/>
            <person name="Goodwin L."/>
            <person name="Pitluck S."/>
            <person name="Peters L."/>
            <person name="Mikhailova N."/>
            <person name="Saunders E."/>
            <person name="Kyrpides N."/>
            <person name="Mavromatis K."/>
            <person name="Ivanova N."/>
            <person name="Last F.I."/>
            <person name="Brettin T."/>
            <person name="Detter J.C."/>
            <person name="Han C."/>
            <person name="Larimer F."/>
            <person name="Land M."/>
            <person name="Hauser L."/>
            <person name="Markowitz V."/>
            <person name="Cheng J.-F."/>
            <person name="Hugenholtz P."/>
            <person name="Woyke T."/>
            <person name="Wu D."/>
            <person name="Spring S."/>
            <person name="Schroeder M."/>
            <person name="Brambilla E.-M."/>
            <person name="Klenk H.-P."/>
            <person name="Eisen J.A."/>
        </authorList>
    </citation>
    <scope>NUCLEOTIDE SEQUENCE [LARGE SCALE GENOMIC DNA]</scope>
    <source>
        <strain evidence="4">ATCC BAA-1197 / DSM 17291 / Cas60314</strain>
    </source>
</reference>
<dbReference type="SUPFAM" id="SSF53067">
    <property type="entry name" value="Actin-like ATPase domain"/>
    <property type="match status" value="2"/>
</dbReference>
<dbReference type="OrthoDB" id="9802715at2"/>
<feature type="domain" description="ATPase BadF/BadG/BcrA/BcrD type" evidence="1">
    <location>
        <begin position="341"/>
        <end position="614"/>
    </location>
</feature>
<keyword evidence="4" id="KW-1185">Reference proteome</keyword>
<dbReference type="eggNOG" id="COG1924">
    <property type="taxonomic scope" value="Bacteria"/>
</dbReference>
<protein>
    <recommendedName>
        <fullName evidence="5">CoA-substrate-specific enzyme activase</fullName>
    </recommendedName>
</protein>
<dbReference type="eggNOG" id="COG3580">
    <property type="taxonomic scope" value="Bacteria"/>
</dbReference>
<dbReference type="KEGG" id="tli:Tlie_0505"/>
<dbReference type="InterPro" id="IPR002731">
    <property type="entry name" value="ATPase_BadF"/>
</dbReference>
<sequence length="1489" mass="166078">MKKIVIGIDVGSSSIHCGGLDLNTKEVLWCSNPHPHLGRPLETLKNVILPQIRALEAEFQIVGTALTGIGAKTIAETTPQVFYEYDSVTIPKGISMLEENPRYAFHLGAKDSYFFSFGKVMGKTVLLESNTNTKCGGGSGTLVEKQVRRLYCKANSSNQHDQTLEALFAEAVEEATSYPDAKPYRARCGVVIQSDMIHDQNEGMPKAALIAKLFKTVAFNFAQDVIGPRQLEKDAKTIISGGLARIRPIVDQIEKITGLRITTCKHHLQVAAIGAASMSIEKNRLYVLTSTDIDRALYEAKRNRKYAPPLKDYLEKVYVYDDSRNGAKEAILLSSDPEVVIGVDGGSTTTKAVVVSLKDGKILDSLYLPTHGDPLGALKRIIKHFSRNKELYKVMGICTTGSARKLFESVLSSRAARNRFEREGFQVPDAAVDEITCHAIGIRHHDKDIDTIFEIGGQDMKFTTFKRGPYGPLDEVEEAKMNYSCQAGAGQTLENMAEILGLDVKSSLQEKALSASKTPIIDATCGVFMEIEEQRLIAENFPQEEIAAAIVRATAESYFHKFVGGSRHVGHKCSCQGGPSLGKAFLAAMAQVTGKEIHAYPGRELFGAYGAALWVRDKIIKLREKGLPVRSAFRGWNLADETFKYEEKTCLERWGKSSCGVRNCTLKIFQVSGEEIISGGFCPRGNSDVSEKPKKDYVVLFHNLLEKHFDGVLFQNIGKEKVNSPTIGIRRCGLMLGKRSVFFSAMLKQLGFTPVLTPVSDHKITELGTRFAPTEYCIAMKISAGHAALLAMNPSIDYLFMPSFIDEIDEKGNKRMFCIYTEAENFVLKDALGIDKSRLVMPILHLGQKGPLAQEIARAMKAIGLSCSEKQIKEAIDYANQKVEAFMEDLAKAGDRFLSSLASDKEPGYVGLGRDYVLLDPEASSNSGHLFTQVRGMHYIPQPFLRHKYKDIDIDRLVENEYWAQSAEILKASIYTSQTHNLYPIRLMNFACGPDSIKFMMESEIFKASSKPFLHLMTDAQVNNAPFSTRAEAHHRVVTLHFNSDRKSQKQRTSLLFTFKGTKVTKGTDRTWLIPYMGKVSSLAAAAAEKWGIKAAVVPTNTPESLETAGKFISMETCFPLRGVVGDIMATLLKLEAEKGPRKVQDEYLIFLPTTSGPCRFGKYSEVLKLILRQVGLGEIPIVSPSSSRGYLDFDELGLNLNPFDGLRLAADIYDAILVSDLFDDLILRFRPYAKDREAFNELSLQRFNSLKDILAGRTSGKDVCQWLMETAKTMAEFPKKQKERFPLVLYVGEIYMRQHDPYTGNIVERLEEEGLELVRSPVHEWLEYVTFLAWEKGRKPLNLLAEAYMRFANGKFKRTIQSYLKERHVLSSPREILSRIEAEEVYHSDIMGESALSIGIFNEFIKGRLSSHKPPICGIFHVGPFTCMQEGISSAKIRAMIKEFQKGNREEVIPVINAFFGESPNPNLEAEIASFRESCYLRAQLTNP</sequence>
<dbReference type="CDD" id="cd24035">
    <property type="entry name" value="ASKHA_NBD_O66634-like_rpt2"/>
    <property type="match status" value="1"/>
</dbReference>
<dbReference type="eggNOG" id="COG3581">
    <property type="taxonomic scope" value="Bacteria"/>
</dbReference>
<feature type="domain" description="DUF2229" evidence="2">
    <location>
        <begin position="726"/>
        <end position="935"/>
    </location>
</feature>
<evidence type="ECO:0008006" key="5">
    <source>
        <dbReference type="Google" id="ProtNLM"/>
    </source>
</evidence>
<dbReference type="Pfam" id="PF09989">
    <property type="entry name" value="DUF2229"/>
    <property type="match status" value="1"/>
</dbReference>
<evidence type="ECO:0000313" key="4">
    <source>
        <dbReference type="Proteomes" id="UP000005868"/>
    </source>
</evidence>
<reference evidence="3 4" key="2">
    <citation type="journal article" date="2012" name="Stand. Genomic Sci.">
        <title>Genome sequence of the moderately thermophilic, amino-acid-degrading and sulfur-reducing bacterium Thermovirga lienii type strain (Cas60314(T)).</title>
        <authorList>
            <person name="Goker M."/>
            <person name="Saunders E."/>
            <person name="Lapidus A."/>
            <person name="Nolan M."/>
            <person name="Lucas S."/>
            <person name="Hammon N."/>
            <person name="Deshpande S."/>
            <person name="Cheng J.F."/>
            <person name="Han C."/>
            <person name="Tapia R."/>
            <person name="Goodwin L.A."/>
            <person name="Pitluck S."/>
            <person name="Liolios K."/>
            <person name="Mavromatis K."/>
            <person name="Pagani I."/>
            <person name="Ivanova N."/>
            <person name="Mikhailova N."/>
            <person name="Pati A."/>
            <person name="Chen A."/>
            <person name="Palaniappan K."/>
            <person name="Land M."/>
            <person name="Chang Y.J."/>
            <person name="Jeffries C.D."/>
            <person name="Brambilla E.M."/>
            <person name="Rohde M."/>
            <person name="Spring S."/>
            <person name="Detter J.C."/>
            <person name="Woyke T."/>
            <person name="Bristow J."/>
            <person name="Eisen J.A."/>
            <person name="Markowitz V."/>
            <person name="Hugenholtz P."/>
            <person name="Kyrpides N.C."/>
            <person name="Klenk H.P."/>
        </authorList>
    </citation>
    <scope>NUCLEOTIDE SEQUENCE [LARGE SCALE GENOMIC DNA]</scope>
    <source>
        <strain evidence="4">ATCC BAA-1197 / DSM 17291 / Cas60314</strain>
    </source>
</reference>
<dbReference type="Pfam" id="PF01869">
    <property type="entry name" value="BcrAD_BadFG"/>
    <property type="match status" value="1"/>
</dbReference>
<dbReference type="PANTHER" id="PTHR32329">
    <property type="entry name" value="BIFUNCTIONAL PROTEIN [INCLUDES 2-HYDROXYACYL-COA DEHYDRATASE (N-TER) AND ITS ACTIVATOR DOMAIN (C_TERM)-RELATED"/>
    <property type="match status" value="1"/>
</dbReference>
<accession>G7V804</accession>
<dbReference type="InterPro" id="IPR051805">
    <property type="entry name" value="Dehydratase_Activator_Redct"/>
</dbReference>
<name>G7V804_THELD</name>
<dbReference type="Gene3D" id="3.30.420.40">
    <property type="match status" value="4"/>
</dbReference>
<dbReference type="InterPro" id="IPR043129">
    <property type="entry name" value="ATPase_NBD"/>
</dbReference>
<organism evidence="3 4">
    <name type="scientific">Thermovirga lienii (strain ATCC BAA-1197 / DSM 17291 / Cas60314)</name>
    <dbReference type="NCBI Taxonomy" id="580340"/>
    <lineage>
        <taxon>Bacteria</taxon>
        <taxon>Thermotogati</taxon>
        <taxon>Synergistota</taxon>
        <taxon>Synergistia</taxon>
        <taxon>Synergistales</taxon>
        <taxon>Thermovirgaceae</taxon>
        <taxon>Thermovirga</taxon>
    </lineage>
</organism>
<gene>
    <name evidence="3" type="ordered locus">Tlie_0505</name>
</gene>
<evidence type="ECO:0000259" key="1">
    <source>
        <dbReference type="Pfam" id="PF01869"/>
    </source>
</evidence>
<dbReference type="STRING" id="580340.Tlie_0505"/>